<feature type="compositionally biased region" description="Basic and acidic residues" evidence="1">
    <location>
        <begin position="1"/>
        <end position="14"/>
    </location>
</feature>
<evidence type="ECO:0000313" key="3">
    <source>
        <dbReference type="Proteomes" id="UP000887013"/>
    </source>
</evidence>
<feature type="compositionally biased region" description="Basic and acidic residues" evidence="1">
    <location>
        <begin position="714"/>
        <end position="733"/>
    </location>
</feature>
<dbReference type="AlphaFoldDB" id="A0A8X6U0B9"/>
<gene>
    <name evidence="2" type="primary">AVEN_130546_1</name>
    <name evidence="2" type="ORF">NPIL_555021</name>
</gene>
<evidence type="ECO:0000256" key="1">
    <source>
        <dbReference type="SAM" id="MobiDB-lite"/>
    </source>
</evidence>
<feature type="region of interest" description="Disordered" evidence="1">
    <location>
        <begin position="1"/>
        <end position="29"/>
    </location>
</feature>
<proteinExistence type="predicted"/>
<sequence>MSHRGEREPKERTVRHGRLNRRRSGEGYDKKKGILRNEGKEPAWMVGSIEFSSCCYKDQYYCPLNMSVKTLYRHLKLASDIPIRCPLCNEHMTVHHFYHHHALENHRLQSRKQCLFCKGEARWAHGEKNRPDNVKHVVECLKRFVIVAKDESPGMEDETEEEEEEEEEVTSAEVCECKKFESTPHQMLGRRKERMNEYVGFYDSIFENPDWWQCDDPVEFTEASGLGKDVYGILQRFTRGDLVWFHLMVKHDAFETFCKEMGKIRGQFALLPFWCLCDGMVSGTGRTQHRHMIVACELESAFKDIWQYKIRYDFPNSGRAKKCVKIQDAFHLARAIVYVSQRKAGCDGRIPTDLTDSGPLSHFHMNRPLHEHSIAFLCTLFPGGIQQLLLEQNRNKDVVRWESESVCVRDPWFHKKWGVPIRVTGWKFINCVIPLDRRYQLTEEHTAQYLSLHGGQKLYLKTGNAEQDVNWSFQSIRDELFVLSRKQQNVMNQIKETKMAQEALWKCKVAEGKAERDVLKMERDALKTKEMELKMERDVLKTKEYELKMEKNMLKTERDVIKTERDGLLTENARLRRALRDLAQMISDVITRFFTHSAEALHSLLLVSKRATMSDFMDFDDLFEEVDLPVPLSPLPPTPVSSPRPTSPAEIPELYFGKSVEESPERSLAETVAQSLEPCSTEPRAASPQPGPSMTKPTIVQRKTDPKRRKRSRSKEEKKSSKRRRTDERKSSDRPTSPDARPHDPRSQEARPHDPRSQEARPHDPRSQEARPRDFKTPTRHIPAFGRRFLPSSWEETRPQIFFHHHGMAVFSCRDDGFTLTNGVVSYASNQWCVKTLTKCLTYIDIGTVCVTDARSKLQFRAFQNSLPILSPWKRLTLVTLNHGKEEQGSCPYCNRNECHRWLATQGMSTLLHFPIHPIYHT</sequence>
<feature type="region of interest" description="Disordered" evidence="1">
    <location>
        <begin position="658"/>
        <end position="782"/>
    </location>
</feature>
<keyword evidence="3" id="KW-1185">Reference proteome</keyword>
<accession>A0A8X6U0B9</accession>
<feature type="compositionally biased region" description="Basic and acidic residues" evidence="1">
    <location>
        <begin position="659"/>
        <end position="668"/>
    </location>
</feature>
<name>A0A8X6U0B9_NEPPI</name>
<dbReference type="EMBL" id="BMAW01117798">
    <property type="protein sequence ID" value="GFT76851.1"/>
    <property type="molecule type" value="Genomic_DNA"/>
</dbReference>
<organism evidence="2 3">
    <name type="scientific">Nephila pilipes</name>
    <name type="common">Giant wood spider</name>
    <name type="synonym">Nephila maculata</name>
    <dbReference type="NCBI Taxonomy" id="299642"/>
    <lineage>
        <taxon>Eukaryota</taxon>
        <taxon>Metazoa</taxon>
        <taxon>Ecdysozoa</taxon>
        <taxon>Arthropoda</taxon>
        <taxon>Chelicerata</taxon>
        <taxon>Arachnida</taxon>
        <taxon>Araneae</taxon>
        <taxon>Araneomorphae</taxon>
        <taxon>Entelegynae</taxon>
        <taxon>Araneoidea</taxon>
        <taxon>Nephilidae</taxon>
        <taxon>Nephila</taxon>
    </lineage>
</organism>
<comment type="caution">
    <text evidence="2">The sequence shown here is derived from an EMBL/GenBank/DDBJ whole genome shotgun (WGS) entry which is preliminary data.</text>
</comment>
<dbReference type="Proteomes" id="UP000887013">
    <property type="component" value="Unassembled WGS sequence"/>
</dbReference>
<protein>
    <submittedName>
        <fullName evidence="2">Uncharacterized protein</fullName>
    </submittedName>
</protein>
<feature type="compositionally biased region" description="Basic and acidic residues" evidence="1">
    <location>
        <begin position="740"/>
        <end position="777"/>
    </location>
</feature>
<reference evidence="2" key="1">
    <citation type="submission" date="2020-08" db="EMBL/GenBank/DDBJ databases">
        <title>Multicomponent nature underlies the extraordinary mechanical properties of spider dragline silk.</title>
        <authorList>
            <person name="Kono N."/>
            <person name="Nakamura H."/>
            <person name="Mori M."/>
            <person name="Yoshida Y."/>
            <person name="Ohtoshi R."/>
            <person name="Malay A.D."/>
            <person name="Moran D.A.P."/>
            <person name="Tomita M."/>
            <person name="Numata K."/>
            <person name="Arakawa K."/>
        </authorList>
    </citation>
    <scope>NUCLEOTIDE SEQUENCE</scope>
</reference>
<evidence type="ECO:0000313" key="2">
    <source>
        <dbReference type="EMBL" id="GFT76851.1"/>
    </source>
</evidence>